<evidence type="ECO:0000256" key="3">
    <source>
        <dbReference type="ARBA" id="ARBA00007161"/>
    </source>
</evidence>
<keyword evidence="7" id="KW-1133">Transmembrane helix</keyword>
<dbReference type="PANTHER" id="PTHR13806:SF31">
    <property type="entry name" value="FLOTILLIN-LIKE PROTEIN 1-RELATED"/>
    <property type="match status" value="1"/>
</dbReference>
<evidence type="ECO:0000256" key="2">
    <source>
        <dbReference type="ARBA" id="ARBA00004236"/>
    </source>
</evidence>
<dbReference type="InterPro" id="IPR001107">
    <property type="entry name" value="Band_7"/>
</dbReference>
<protein>
    <submittedName>
        <fullName evidence="10">Flotillin family protein</fullName>
    </submittedName>
</protein>
<feature type="domain" description="Band 7" evidence="8">
    <location>
        <begin position="40"/>
        <end position="218"/>
    </location>
</feature>
<dbReference type="InterPro" id="IPR027705">
    <property type="entry name" value="Flotillin_fam"/>
</dbReference>
<evidence type="ECO:0000259" key="8">
    <source>
        <dbReference type="Pfam" id="PF01145"/>
    </source>
</evidence>
<sequence>MPQGDFALVWFFSLLALALLLIIAIWFLQRYYAKATLDTALVRTGLGGKRVVIDGGCFALPILHQIQRVSMGSVTFPVHRKGRESLLTKDQLRADVEMEFELRVEPTAEGIATAAQVLGMRIARGGDAIREVVGGALINAMQDAAARRNLADIHLDRSGYTAEVTQAVAEHAARLGLAMVSTSLVSVDQSDLSQLNESNAFNAQGMRRLAEMVAEQRKARIKVETETEIAIRESRLAQHQKQLELQRAEQEAEIAQQEHLKRMQSEARARSDQAEAQAEFATEQARIEKTQRVKAAQVANDEALRRAEMAAVLALEETRIENEVQLAKRRIEEASTKAAEEDARAQVLLAAERVQVQKERAIVEREQEISNLRQKKDLALEDARVQSDVGTMLAKAKAEAEVARSLAETEQRRMEAEAAGRHALNQAENTLSESVIRMRLEERKLDRLPEIMTQMMKPVEKIDSIRINQISGMGSGGASGGGNGVDNAFGAAMDQILGMAVRLPAMKQMGEEIGLDFDANLAGRTADYAQRTKQKDKD</sequence>
<feature type="coiled-coil region" evidence="6">
    <location>
        <begin position="317"/>
        <end position="444"/>
    </location>
</feature>
<proteinExistence type="inferred from homology"/>
<keyword evidence="6" id="KW-0175">Coiled coil</keyword>
<keyword evidence="5 7" id="KW-0472">Membrane</keyword>
<comment type="caution">
    <text evidence="10">The sequence shown here is derived from an EMBL/GenBank/DDBJ whole genome shotgun (WGS) entry which is preliminary data.</text>
</comment>
<evidence type="ECO:0000256" key="7">
    <source>
        <dbReference type="SAM" id="Phobius"/>
    </source>
</evidence>
<dbReference type="SUPFAM" id="SSF117892">
    <property type="entry name" value="Band 7/SPFH domain"/>
    <property type="match status" value="1"/>
</dbReference>
<feature type="coiled-coil region" evidence="6">
    <location>
        <begin position="231"/>
        <end position="284"/>
    </location>
</feature>
<evidence type="ECO:0000256" key="5">
    <source>
        <dbReference type="ARBA" id="ARBA00023136"/>
    </source>
</evidence>
<evidence type="ECO:0000313" key="10">
    <source>
        <dbReference type="EMBL" id="MCO6406563.1"/>
    </source>
</evidence>
<comment type="subcellular location">
    <subcellularLocation>
        <location evidence="2">Cell membrane</location>
    </subcellularLocation>
    <subcellularLocation>
        <location evidence="1">Membrane</location>
        <topology evidence="1">Single-pass membrane protein</topology>
    </subcellularLocation>
</comment>
<evidence type="ECO:0000256" key="6">
    <source>
        <dbReference type="SAM" id="Coils"/>
    </source>
</evidence>
<reference evidence="10 11" key="1">
    <citation type="submission" date="2020-01" db="EMBL/GenBank/DDBJ databases">
        <title>Genomes of bacteria type strains.</title>
        <authorList>
            <person name="Chen J."/>
            <person name="Zhu S."/>
            <person name="Yang J."/>
        </authorList>
    </citation>
    <scope>NUCLEOTIDE SEQUENCE [LARGE SCALE GENOMIC DNA]</scope>
    <source>
        <strain evidence="10 11">DSM 16655</strain>
    </source>
</reference>
<evidence type="ECO:0000313" key="11">
    <source>
        <dbReference type="Proteomes" id="UP001320715"/>
    </source>
</evidence>
<evidence type="ECO:0000256" key="4">
    <source>
        <dbReference type="ARBA" id="ARBA00022475"/>
    </source>
</evidence>
<dbReference type="InterPro" id="IPR031905">
    <property type="entry name" value="Flotillin_C"/>
</dbReference>
<keyword evidence="7" id="KW-0812">Transmembrane</keyword>
<dbReference type="PANTHER" id="PTHR13806">
    <property type="entry name" value="FLOTILLIN-RELATED"/>
    <property type="match status" value="1"/>
</dbReference>
<comment type="similarity">
    <text evidence="3">Belongs to the band 7/mec-2 family. Flotillin subfamily.</text>
</comment>
<evidence type="ECO:0000256" key="1">
    <source>
        <dbReference type="ARBA" id="ARBA00004167"/>
    </source>
</evidence>
<keyword evidence="11" id="KW-1185">Reference proteome</keyword>
<dbReference type="Gene3D" id="3.30.479.30">
    <property type="entry name" value="Band 7 domain"/>
    <property type="match status" value="1"/>
</dbReference>
<gene>
    <name evidence="10" type="ORF">GTW23_00135</name>
</gene>
<dbReference type="Pfam" id="PF15975">
    <property type="entry name" value="Flot"/>
    <property type="match status" value="1"/>
</dbReference>
<organism evidence="10 11">
    <name type="scientific">Hoeflea alexandrii</name>
    <dbReference type="NCBI Taxonomy" id="288436"/>
    <lineage>
        <taxon>Bacteria</taxon>
        <taxon>Pseudomonadati</taxon>
        <taxon>Pseudomonadota</taxon>
        <taxon>Alphaproteobacteria</taxon>
        <taxon>Hyphomicrobiales</taxon>
        <taxon>Rhizobiaceae</taxon>
        <taxon>Hoeflea</taxon>
    </lineage>
</organism>
<feature type="domain" description="Flotillin C-terminal" evidence="9">
    <location>
        <begin position="395"/>
        <end position="515"/>
    </location>
</feature>
<accession>A0ABT1CK33</accession>
<dbReference type="Proteomes" id="UP001320715">
    <property type="component" value="Unassembled WGS sequence"/>
</dbReference>
<feature type="transmembrane region" description="Helical" evidence="7">
    <location>
        <begin position="6"/>
        <end position="28"/>
    </location>
</feature>
<keyword evidence="4" id="KW-1003">Cell membrane</keyword>
<name>A0ABT1CK33_9HYPH</name>
<evidence type="ECO:0000259" key="9">
    <source>
        <dbReference type="Pfam" id="PF15975"/>
    </source>
</evidence>
<dbReference type="EMBL" id="JAAAML010000001">
    <property type="protein sequence ID" value="MCO6406563.1"/>
    <property type="molecule type" value="Genomic_DNA"/>
</dbReference>
<dbReference type="Pfam" id="PF01145">
    <property type="entry name" value="Band_7"/>
    <property type="match status" value="1"/>
</dbReference>
<dbReference type="InterPro" id="IPR036013">
    <property type="entry name" value="Band_7/SPFH_dom_sf"/>
</dbReference>